<feature type="non-terminal residue" evidence="1">
    <location>
        <position position="81"/>
    </location>
</feature>
<evidence type="ECO:0000313" key="2">
    <source>
        <dbReference type="Proteomes" id="UP001233999"/>
    </source>
</evidence>
<name>A0AAD8ELS4_DIPPU</name>
<proteinExistence type="predicted"/>
<feature type="non-terminal residue" evidence="1">
    <location>
        <position position="1"/>
    </location>
</feature>
<gene>
    <name evidence="1" type="ORF">L9F63_013858</name>
</gene>
<dbReference type="Proteomes" id="UP001233999">
    <property type="component" value="Unassembled WGS sequence"/>
</dbReference>
<reference evidence="1" key="1">
    <citation type="journal article" date="2023" name="IScience">
        <title>Live-bearing cockroach genome reveals convergent evolutionary mechanisms linked to viviparity in insects and beyond.</title>
        <authorList>
            <person name="Fouks B."/>
            <person name="Harrison M.C."/>
            <person name="Mikhailova A.A."/>
            <person name="Marchal E."/>
            <person name="English S."/>
            <person name="Carruthers M."/>
            <person name="Jennings E.C."/>
            <person name="Chiamaka E.L."/>
            <person name="Frigard R.A."/>
            <person name="Pippel M."/>
            <person name="Attardo G.M."/>
            <person name="Benoit J.B."/>
            <person name="Bornberg-Bauer E."/>
            <person name="Tobe S.S."/>
        </authorList>
    </citation>
    <scope>NUCLEOTIDE SEQUENCE</scope>
    <source>
        <strain evidence="1">Stay&amp;Tobe</strain>
    </source>
</reference>
<evidence type="ECO:0000313" key="1">
    <source>
        <dbReference type="EMBL" id="KAJ9594821.1"/>
    </source>
</evidence>
<sequence length="81" mass="9761">PIIGSRRGFCIGNYSNRITGNMKCIQWETIKTRKTTRKYHINWSNIHFSSDTRTTETCKYTKLVEERKFHLKDFKIAYNKR</sequence>
<accession>A0AAD8ELS4</accession>
<reference evidence="1" key="2">
    <citation type="submission" date="2023-05" db="EMBL/GenBank/DDBJ databases">
        <authorList>
            <person name="Fouks B."/>
        </authorList>
    </citation>
    <scope>NUCLEOTIDE SEQUENCE</scope>
    <source>
        <strain evidence="1">Stay&amp;Tobe</strain>
        <tissue evidence="1">Testes</tissue>
    </source>
</reference>
<dbReference type="AlphaFoldDB" id="A0AAD8ELS4"/>
<comment type="caution">
    <text evidence="1">The sequence shown here is derived from an EMBL/GenBank/DDBJ whole genome shotgun (WGS) entry which is preliminary data.</text>
</comment>
<organism evidence="1 2">
    <name type="scientific">Diploptera punctata</name>
    <name type="common">Pacific beetle cockroach</name>
    <dbReference type="NCBI Taxonomy" id="6984"/>
    <lineage>
        <taxon>Eukaryota</taxon>
        <taxon>Metazoa</taxon>
        <taxon>Ecdysozoa</taxon>
        <taxon>Arthropoda</taxon>
        <taxon>Hexapoda</taxon>
        <taxon>Insecta</taxon>
        <taxon>Pterygota</taxon>
        <taxon>Neoptera</taxon>
        <taxon>Polyneoptera</taxon>
        <taxon>Dictyoptera</taxon>
        <taxon>Blattodea</taxon>
        <taxon>Blaberoidea</taxon>
        <taxon>Blaberidae</taxon>
        <taxon>Diplopterinae</taxon>
        <taxon>Diploptera</taxon>
    </lineage>
</organism>
<dbReference type="EMBL" id="JASPKZ010002713">
    <property type="protein sequence ID" value="KAJ9594821.1"/>
    <property type="molecule type" value="Genomic_DNA"/>
</dbReference>
<protein>
    <submittedName>
        <fullName evidence="1">Uncharacterized protein</fullName>
    </submittedName>
</protein>
<keyword evidence="2" id="KW-1185">Reference proteome</keyword>